<evidence type="ECO:0000313" key="1">
    <source>
        <dbReference type="EMBL" id="GMN66356.1"/>
    </source>
</evidence>
<reference evidence="1" key="1">
    <citation type="submission" date="2023-07" db="EMBL/GenBank/DDBJ databases">
        <title>draft genome sequence of fig (Ficus carica).</title>
        <authorList>
            <person name="Takahashi T."/>
            <person name="Nishimura K."/>
        </authorList>
    </citation>
    <scope>NUCLEOTIDE SEQUENCE</scope>
</reference>
<evidence type="ECO:0000313" key="2">
    <source>
        <dbReference type="Proteomes" id="UP001187192"/>
    </source>
</evidence>
<keyword evidence="2" id="KW-1185">Reference proteome</keyword>
<accession>A0AA88E263</accession>
<organism evidence="1 2">
    <name type="scientific">Ficus carica</name>
    <name type="common">Common fig</name>
    <dbReference type="NCBI Taxonomy" id="3494"/>
    <lineage>
        <taxon>Eukaryota</taxon>
        <taxon>Viridiplantae</taxon>
        <taxon>Streptophyta</taxon>
        <taxon>Embryophyta</taxon>
        <taxon>Tracheophyta</taxon>
        <taxon>Spermatophyta</taxon>
        <taxon>Magnoliopsida</taxon>
        <taxon>eudicotyledons</taxon>
        <taxon>Gunneridae</taxon>
        <taxon>Pentapetalae</taxon>
        <taxon>rosids</taxon>
        <taxon>fabids</taxon>
        <taxon>Rosales</taxon>
        <taxon>Moraceae</taxon>
        <taxon>Ficeae</taxon>
        <taxon>Ficus</taxon>
    </lineage>
</organism>
<dbReference type="EMBL" id="BTGU01000316">
    <property type="protein sequence ID" value="GMN66356.1"/>
    <property type="molecule type" value="Genomic_DNA"/>
</dbReference>
<gene>
    <name evidence="1" type="ORF">TIFTF001_035421</name>
</gene>
<name>A0AA88E263_FICCA</name>
<dbReference type="AlphaFoldDB" id="A0AA88E263"/>
<sequence>MAGCGMEGGGANFSHPKVAYLLLDKLDARLWRDDIADCEIWVVDIVTQLSVSQSPAGPTLFSQSPTGPPLLRAREGLQSVGWSSSYTACECLQSVGRSISDTSSDASSRGFAYKSFPVSAALFPSWGQDLQSDKDAVNHKDCDGYRIGSHDIGDAITVTRKPQCKMGNSGKNV</sequence>
<proteinExistence type="predicted"/>
<dbReference type="Proteomes" id="UP001187192">
    <property type="component" value="Unassembled WGS sequence"/>
</dbReference>
<comment type="caution">
    <text evidence="1">The sequence shown here is derived from an EMBL/GenBank/DDBJ whole genome shotgun (WGS) entry which is preliminary data.</text>
</comment>
<protein>
    <submittedName>
        <fullName evidence="1">Uncharacterized protein</fullName>
    </submittedName>
</protein>